<feature type="signal peptide" evidence="1">
    <location>
        <begin position="1"/>
        <end position="18"/>
    </location>
</feature>
<gene>
    <name evidence="3" type="ORF">GGR48_002128</name>
</gene>
<evidence type="ECO:0000259" key="2">
    <source>
        <dbReference type="Pfam" id="PF06283"/>
    </source>
</evidence>
<dbReference type="SUPFAM" id="SSF52317">
    <property type="entry name" value="Class I glutamine amidotransferase-like"/>
    <property type="match status" value="1"/>
</dbReference>
<name>A0A7W6ADH2_9SPHN</name>
<dbReference type="Pfam" id="PF06283">
    <property type="entry name" value="ThuA"/>
    <property type="match status" value="1"/>
</dbReference>
<comment type="caution">
    <text evidence="3">The sequence shown here is derived from an EMBL/GenBank/DDBJ whole genome shotgun (WGS) entry which is preliminary data.</text>
</comment>
<sequence>MLKTLMMIALVAAVQALSDPHLPTKVVDTVAPTLPAGIAHGVLIVSKTNGWRHFEHIPHSNAVLADIAKRLGRASYTTENAAVFNDDQLRHFSVVVLNSASGDFLTPEQQAAFSRFVARGGGVVALHSAGDDSHKTPWYADTIIGTTFIGHPNGPDHIQTAQVTATQPRHPILAGVTLPWVARDEWYSFDRDPAAQGMTVLAQVDEASYRPGEKLRMGAHHPVMWINPRTKGRVFYSALGHEPQLYDDPSYRHILTNAIRWAAR</sequence>
<dbReference type="EMBL" id="JACIDH010000008">
    <property type="protein sequence ID" value="MBB3879700.1"/>
    <property type="molecule type" value="Genomic_DNA"/>
</dbReference>
<protein>
    <recommendedName>
        <fullName evidence="2">ThuA-like domain-containing protein</fullName>
    </recommendedName>
</protein>
<keyword evidence="1" id="KW-0732">Signal</keyword>
<reference evidence="3 4" key="1">
    <citation type="submission" date="2020-08" db="EMBL/GenBank/DDBJ databases">
        <title>Genomic Encyclopedia of Type Strains, Phase IV (KMG-IV): sequencing the most valuable type-strain genomes for metagenomic binning, comparative biology and taxonomic classification.</title>
        <authorList>
            <person name="Goeker M."/>
        </authorList>
    </citation>
    <scope>NUCLEOTIDE SEQUENCE [LARGE SCALE GENOMIC DNA]</scope>
    <source>
        <strain evidence="3 4">DSM 19512</strain>
    </source>
</reference>
<dbReference type="Proteomes" id="UP000538670">
    <property type="component" value="Unassembled WGS sequence"/>
</dbReference>
<dbReference type="PANTHER" id="PTHR40469:SF2">
    <property type="entry name" value="GALACTOSE-BINDING DOMAIN-LIKE SUPERFAMILY PROTEIN"/>
    <property type="match status" value="1"/>
</dbReference>
<keyword evidence="4" id="KW-1185">Reference proteome</keyword>
<feature type="chain" id="PRO_5031364537" description="ThuA-like domain-containing protein" evidence="1">
    <location>
        <begin position="19"/>
        <end position="264"/>
    </location>
</feature>
<evidence type="ECO:0000313" key="4">
    <source>
        <dbReference type="Proteomes" id="UP000538670"/>
    </source>
</evidence>
<proteinExistence type="predicted"/>
<dbReference type="PANTHER" id="PTHR40469">
    <property type="entry name" value="SECRETED GLYCOSYL HYDROLASE"/>
    <property type="match status" value="1"/>
</dbReference>
<dbReference type="Gene3D" id="3.40.50.880">
    <property type="match status" value="1"/>
</dbReference>
<dbReference type="RefSeq" id="WP_240456018.1">
    <property type="nucleotide sequence ID" value="NZ_JACIDH010000008.1"/>
</dbReference>
<dbReference type="InterPro" id="IPR029010">
    <property type="entry name" value="ThuA-like"/>
</dbReference>
<evidence type="ECO:0000256" key="1">
    <source>
        <dbReference type="SAM" id="SignalP"/>
    </source>
</evidence>
<accession>A0A7W6ADH2</accession>
<dbReference type="AlphaFoldDB" id="A0A7W6ADH2"/>
<evidence type="ECO:0000313" key="3">
    <source>
        <dbReference type="EMBL" id="MBB3879700.1"/>
    </source>
</evidence>
<organism evidence="3 4">
    <name type="scientific">Sphingomonas pseudosanguinis</name>
    <dbReference type="NCBI Taxonomy" id="413712"/>
    <lineage>
        <taxon>Bacteria</taxon>
        <taxon>Pseudomonadati</taxon>
        <taxon>Pseudomonadota</taxon>
        <taxon>Alphaproteobacteria</taxon>
        <taxon>Sphingomonadales</taxon>
        <taxon>Sphingomonadaceae</taxon>
        <taxon>Sphingomonas</taxon>
    </lineage>
</organism>
<dbReference type="InterPro" id="IPR029062">
    <property type="entry name" value="Class_I_gatase-like"/>
</dbReference>
<feature type="domain" description="ThuA-like" evidence="2">
    <location>
        <begin position="42"/>
        <end position="262"/>
    </location>
</feature>